<dbReference type="PROSITE" id="PS50237">
    <property type="entry name" value="HECT"/>
    <property type="match status" value="1"/>
</dbReference>
<dbReference type="Ensembl" id="ENSGMOT00000072103.1">
    <property type="protein sequence ID" value="ENSGMOP00000058709.1"/>
    <property type="gene ID" value="ENSGMOG00000028442.1"/>
</dbReference>
<keyword evidence="3" id="KW-0808">Transferase</keyword>
<dbReference type="GO" id="GO:0004842">
    <property type="term" value="F:ubiquitin-protein transferase activity"/>
    <property type="evidence" value="ECO:0007669"/>
    <property type="project" value="InterPro"/>
</dbReference>
<reference evidence="8" key="2">
    <citation type="submission" date="2025-09" db="UniProtKB">
        <authorList>
            <consortium name="Ensembl"/>
        </authorList>
    </citation>
    <scope>IDENTIFICATION</scope>
</reference>
<sequence length="559" mass="62632">MSRTKNGLKPQRGKTMPLNVEPQWSTTQILPAALKKQQDFNQNAMVDGEYVLLYPDGSQVENIPGTDRPFVLEHYKEAIGKSYQRITLYICLLQDLSYGDDSSSESDDCEAFGRLPMKMSPKQSLPTTSRASGGQANGAGAGPKKTTSPNTSCEFYNTYTNVYAPVVIDSSSSDVEEVDYSQVEDREQVFGLTAADVLSNLSEAIDTSNCSRFNINRANVWDGALRGFKRSSFDPTGSLLVKFTDDIGQTEDAVDTGGPTREFLTLLMDAIKNRRFFEGREDGKYLSFDSKAADGDEYFHVGRMVAMSIVHGGPGPRCFSENFYHYLVGKVKTIEAPIADVPDPDLRNVLLEIKNATTLEELLELNDKHASMLQTAGCYRCLRTLEDKEQVVNDYIQWYFTYRNHVSFQRFKDGLATLNLYNALEQHPSLFQPYMVYSAEDLKAETLEALFRPQMSPTGSSNRQEEERVLGYWLDYLIAVKEEASGLSLQDVLMFATGLKEIPAAKLTPQPQLTFQKNSRFPEANVCSNTLKLPILPSYEMFEEAMSYGIRNSPGFGLF</sequence>
<dbReference type="InterPro" id="IPR035983">
    <property type="entry name" value="Hect_E3_ubiquitin_ligase"/>
</dbReference>
<dbReference type="AlphaFoldDB" id="A0A8C5CCK9"/>
<comment type="catalytic activity">
    <reaction evidence="1">
        <text>S-ubiquitinyl-[E2 ubiquitin-conjugating enzyme]-L-cysteine + [acceptor protein]-L-lysine = [E2 ubiquitin-conjugating enzyme]-L-cysteine + N(6)-ubiquitinyl-[acceptor protein]-L-lysine.</text>
        <dbReference type="EC" id="2.3.2.26"/>
    </reaction>
</comment>
<feature type="compositionally biased region" description="Polar residues" evidence="6">
    <location>
        <begin position="121"/>
        <end position="130"/>
    </location>
</feature>
<name>A0A8C5CCK9_GADMO</name>
<evidence type="ECO:0000256" key="3">
    <source>
        <dbReference type="ARBA" id="ARBA00022679"/>
    </source>
</evidence>
<proteinExistence type="predicted"/>
<dbReference type="GeneTree" id="ENSGT00950000182865"/>
<feature type="region of interest" description="Disordered" evidence="6">
    <location>
        <begin position="103"/>
        <end position="150"/>
    </location>
</feature>
<dbReference type="Proteomes" id="UP000694546">
    <property type="component" value="Chromosome 11"/>
</dbReference>
<accession>A0A8C5CCK9</accession>
<dbReference type="Gene3D" id="3.90.1750.10">
    <property type="entry name" value="Hect, E3 ligase catalytic domains"/>
    <property type="match status" value="1"/>
</dbReference>
<evidence type="ECO:0000256" key="5">
    <source>
        <dbReference type="PROSITE-ProRule" id="PRU00104"/>
    </source>
</evidence>
<dbReference type="InterPro" id="IPR044611">
    <property type="entry name" value="E3A/B/C-like"/>
</dbReference>
<dbReference type="Gene3D" id="3.30.2410.10">
    <property type="entry name" value="Hect, E3 ligase catalytic domain"/>
    <property type="match status" value="1"/>
</dbReference>
<evidence type="ECO:0000256" key="4">
    <source>
        <dbReference type="ARBA" id="ARBA00022786"/>
    </source>
</evidence>
<keyword evidence="4 5" id="KW-0833">Ubl conjugation pathway</keyword>
<evidence type="ECO:0000256" key="1">
    <source>
        <dbReference type="ARBA" id="ARBA00000885"/>
    </source>
</evidence>
<dbReference type="EC" id="2.3.2.26" evidence="2"/>
<dbReference type="PANTHER" id="PTHR45700">
    <property type="entry name" value="UBIQUITIN-PROTEIN LIGASE E3C"/>
    <property type="match status" value="1"/>
</dbReference>
<dbReference type="PANTHER" id="PTHR45700:SF8">
    <property type="entry name" value="HECT-TYPE E3 UBIQUITIN TRANSFERASE"/>
    <property type="match status" value="1"/>
</dbReference>
<protein>
    <recommendedName>
        <fullName evidence="2">HECT-type E3 ubiquitin transferase</fullName>
        <ecNumber evidence="2">2.3.2.26</ecNumber>
    </recommendedName>
</protein>
<evidence type="ECO:0000313" key="9">
    <source>
        <dbReference type="Proteomes" id="UP000694546"/>
    </source>
</evidence>
<dbReference type="InterPro" id="IPR000569">
    <property type="entry name" value="HECT_dom"/>
</dbReference>
<keyword evidence="9" id="KW-1185">Reference proteome</keyword>
<evidence type="ECO:0000313" key="8">
    <source>
        <dbReference type="Ensembl" id="ENSGMOP00000058709.1"/>
    </source>
</evidence>
<dbReference type="SMART" id="SM00119">
    <property type="entry name" value="HECTc"/>
    <property type="match status" value="1"/>
</dbReference>
<organism evidence="8 9">
    <name type="scientific">Gadus morhua</name>
    <name type="common">Atlantic cod</name>
    <dbReference type="NCBI Taxonomy" id="8049"/>
    <lineage>
        <taxon>Eukaryota</taxon>
        <taxon>Metazoa</taxon>
        <taxon>Chordata</taxon>
        <taxon>Craniata</taxon>
        <taxon>Vertebrata</taxon>
        <taxon>Euteleostomi</taxon>
        <taxon>Actinopterygii</taxon>
        <taxon>Neopterygii</taxon>
        <taxon>Teleostei</taxon>
        <taxon>Neoteleostei</taxon>
        <taxon>Acanthomorphata</taxon>
        <taxon>Zeiogadaria</taxon>
        <taxon>Gadariae</taxon>
        <taxon>Gadiformes</taxon>
        <taxon>Gadoidei</taxon>
        <taxon>Gadidae</taxon>
        <taxon>Gadus</taxon>
    </lineage>
</organism>
<reference evidence="8" key="1">
    <citation type="submission" date="2025-08" db="UniProtKB">
        <authorList>
            <consortium name="Ensembl"/>
        </authorList>
    </citation>
    <scope>IDENTIFICATION</scope>
</reference>
<dbReference type="Pfam" id="PF00632">
    <property type="entry name" value="HECT"/>
    <property type="match status" value="1"/>
</dbReference>
<feature type="domain" description="HECT" evidence="7">
    <location>
        <begin position="231"/>
        <end position="559"/>
    </location>
</feature>
<evidence type="ECO:0000256" key="2">
    <source>
        <dbReference type="ARBA" id="ARBA00012485"/>
    </source>
</evidence>
<evidence type="ECO:0000259" key="7">
    <source>
        <dbReference type="PROSITE" id="PS50237"/>
    </source>
</evidence>
<evidence type="ECO:0000256" key="6">
    <source>
        <dbReference type="SAM" id="MobiDB-lite"/>
    </source>
</evidence>
<dbReference type="OMA" id="DICADIW"/>
<feature type="active site" description="Glycyl thioester intermediate" evidence="5">
    <location>
        <position position="527"/>
    </location>
</feature>
<dbReference type="SUPFAM" id="SSF56204">
    <property type="entry name" value="Hect, E3 ligase catalytic domain"/>
    <property type="match status" value="1"/>
</dbReference>